<evidence type="ECO:0000256" key="6">
    <source>
        <dbReference type="SAM" id="Phobius"/>
    </source>
</evidence>
<dbReference type="SUPFAM" id="SSF48726">
    <property type="entry name" value="Immunoglobulin"/>
    <property type="match status" value="1"/>
</dbReference>
<keyword evidence="9" id="KW-1185">Reference proteome</keyword>
<feature type="transmembrane region" description="Helical" evidence="6">
    <location>
        <begin position="222"/>
        <end position="243"/>
    </location>
</feature>
<keyword evidence="3 6" id="KW-0472">Membrane</keyword>
<evidence type="ECO:0000256" key="3">
    <source>
        <dbReference type="ARBA" id="ARBA00023136"/>
    </source>
</evidence>
<reference evidence="8 9" key="1">
    <citation type="journal article" date="2012" name="Nature">
        <title>The genomic landscape of species divergence in Ficedula flycatchers.</title>
        <authorList>
            <person name="Ellegren H."/>
            <person name="Smeds L."/>
            <person name="Burri R."/>
            <person name="Olason P.I."/>
            <person name="Backstrom N."/>
            <person name="Kawakami T."/>
            <person name="Kunstner A."/>
            <person name="Makinen H."/>
            <person name="Nadachowska-Brzyska K."/>
            <person name="Qvarnstrom A."/>
            <person name="Uebbing S."/>
            <person name="Wolf J.B."/>
        </authorList>
    </citation>
    <scope>NUCLEOTIDE SEQUENCE [LARGE SCALE GENOMIC DNA]</scope>
</reference>
<protein>
    <recommendedName>
        <fullName evidence="7">Ig-like domain-containing protein</fullName>
    </recommendedName>
</protein>
<dbReference type="InterPro" id="IPR015631">
    <property type="entry name" value="CD2/SLAM_rcpt"/>
</dbReference>
<dbReference type="STRING" id="59894.ENSFALP00000007764"/>
<evidence type="ECO:0000256" key="5">
    <source>
        <dbReference type="SAM" id="MobiDB-lite"/>
    </source>
</evidence>
<reference evidence="8" key="3">
    <citation type="submission" date="2025-09" db="UniProtKB">
        <authorList>
            <consortium name="Ensembl"/>
        </authorList>
    </citation>
    <scope>IDENTIFICATION</scope>
</reference>
<proteinExistence type="predicted"/>
<evidence type="ECO:0000256" key="2">
    <source>
        <dbReference type="ARBA" id="ARBA00022729"/>
    </source>
</evidence>
<evidence type="ECO:0000313" key="9">
    <source>
        <dbReference type="Proteomes" id="UP000016665"/>
    </source>
</evidence>
<feature type="domain" description="Ig-like" evidence="7">
    <location>
        <begin position="129"/>
        <end position="207"/>
    </location>
</feature>
<keyword evidence="4" id="KW-0325">Glycoprotein</keyword>
<dbReference type="PANTHER" id="PTHR12080">
    <property type="entry name" value="SIGNALING LYMPHOCYTIC ACTIVATION MOLECULE"/>
    <property type="match status" value="1"/>
</dbReference>
<evidence type="ECO:0000259" key="7">
    <source>
        <dbReference type="PROSITE" id="PS50835"/>
    </source>
</evidence>
<reference evidence="8" key="2">
    <citation type="submission" date="2025-08" db="UniProtKB">
        <authorList>
            <consortium name="Ensembl"/>
        </authorList>
    </citation>
    <scope>IDENTIFICATION</scope>
</reference>
<dbReference type="HOGENOM" id="CLU_2596194_0_0_1"/>
<evidence type="ECO:0000313" key="8">
    <source>
        <dbReference type="Ensembl" id="ENSFALP00000007764.2"/>
    </source>
</evidence>
<sequence>PAQRDPLHISLWWLRLRKPEILSPASGASDTTELIRAVGESVTFHTHDTTKGNAFWYFGNVPIVAVSFGDPPQALFSTQTLKKRSAVSEKGRALSISQLRLEDAGNYSVKINEKRCSFTLHVYRELTEPTVTCEAQNCSSGGSCHYSLCCSVSGTDLGKVSYIWRVGDWLWDQGLVVLWVNQSSLEELGPLTCTAWNPVSIKSVTITTPDVLCTGESRESGVTIWLLATIGVAVLLLVLLLFLRKFTGELGKPFLESWEGGGTWEGEQSQDGADLGRIWGSPDSVESPPGWKSRLFKPKPTDAGGILGQLLPFFPVGMARELPLGSGESSAMPWFGIRAEGP</sequence>
<dbReference type="PROSITE" id="PS50835">
    <property type="entry name" value="IG_LIKE"/>
    <property type="match status" value="1"/>
</dbReference>
<dbReference type="InterPro" id="IPR036179">
    <property type="entry name" value="Ig-like_dom_sf"/>
</dbReference>
<keyword evidence="6" id="KW-1133">Transmembrane helix</keyword>
<feature type="region of interest" description="Disordered" evidence="5">
    <location>
        <begin position="261"/>
        <end position="294"/>
    </location>
</feature>
<dbReference type="Proteomes" id="UP000016665">
    <property type="component" value="Chromosome 25"/>
</dbReference>
<comment type="subcellular location">
    <subcellularLocation>
        <location evidence="1">Membrane</location>
    </subcellularLocation>
</comment>
<dbReference type="InterPro" id="IPR013783">
    <property type="entry name" value="Ig-like_fold"/>
</dbReference>
<dbReference type="AlphaFoldDB" id="U3JYB0"/>
<organism evidence="8 9">
    <name type="scientific">Ficedula albicollis</name>
    <name type="common">Collared flycatcher</name>
    <name type="synonym">Muscicapa albicollis</name>
    <dbReference type="NCBI Taxonomy" id="59894"/>
    <lineage>
        <taxon>Eukaryota</taxon>
        <taxon>Metazoa</taxon>
        <taxon>Chordata</taxon>
        <taxon>Craniata</taxon>
        <taxon>Vertebrata</taxon>
        <taxon>Euteleostomi</taxon>
        <taxon>Archelosauria</taxon>
        <taxon>Archosauria</taxon>
        <taxon>Dinosauria</taxon>
        <taxon>Saurischia</taxon>
        <taxon>Theropoda</taxon>
        <taxon>Coelurosauria</taxon>
        <taxon>Aves</taxon>
        <taxon>Neognathae</taxon>
        <taxon>Neoaves</taxon>
        <taxon>Telluraves</taxon>
        <taxon>Australaves</taxon>
        <taxon>Passeriformes</taxon>
        <taxon>Muscicapidae</taxon>
        <taxon>Ficedula</taxon>
    </lineage>
</organism>
<evidence type="ECO:0000256" key="1">
    <source>
        <dbReference type="ARBA" id="ARBA00004370"/>
    </source>
</evidence>
<keyword evidence="6" id="KW-0812">Transmembrane</keyword>
<dbReference type="PANTHER" id="PTHR12080:SF55">
    <property type="entry name" value="LYMPHOCYTE FUNCTION-ASSOCIATED ANTIGEN 3"/>
    <property type="match status" value="1"/>
</dbReference>
<dbReference type="GeneTree" id="ENSGT01030000234540"/>
<dbReference type="InterPro" id="IPR007110">
    <property type="entry name" value="Ig-like_dom"/>
</dbReference>
<evidence type="ECO:0000256" key="4">
    <source>
        <dbReference type="ARBA" id="ARBA00023180"/>
    </source>
</evidence>
<dbReference type="Gene3D" id="2.60.40.10">
    <property type="entry name" value="Immunoglobulins"/>
    <property type="match status" value="2"/>
</dbReference>
<name>U3JYB0_FICAL</name>
<dbReference type="Ensembl" id="ENSFALT00000007796.2">
    <property type="protein sequence ID" value="ENSFALP00000007764.2"/>
    <property type="gene ID" value="ENSFALG00000007436.2"/>
</dbReference>
<dbReference type="GO" id="GO:0016020">
    <property type="term" value="C:membrane"/>
    <property type="evidence" value="ECO:0007669"/>
    <property type="project" value="UniProtKB-SubCell"/>
</dbReference>
<keyword evidence="2" id="KW-0732">Signal</keyword>
<accession>U3JYB0</accession>